<dbReference type="AlphaFoldDB" id="A0A0J9QYS4"/>
<protein>
    <submittedName>
        <fullName evidence="1">Uncharacterized protein, isoform B</fullName>
    </submittedName>
</protein>
<accession>A0A0J9QYS4</accession>
<gene>
    <name evidence="1" type="primary">Dsim\GD26824</name>
    <name evidence="1" type="ORF">Dsimw501_GD26824</name>
</gene>
<sequence length="137" mass="15591">MPNYTFPYTSRCISCGVAVSTKGCLFKVSQNEVQDKLNSCGLEDVTSNAPTSKISNLRKRHSQIKRKRNSSHRKLINGFKRSLASTKKPFTPFVKKQILLMSSEPFLYKAVILREMIRLGRKPNRKFEKAAINAVIQ</sequence>
<evidence type="ECO:0000313" key="1">
    <source>
        <dbReference type="EMBL" id="KMY89257.1"/>
    </source>
</evidence>
<dbReference type="OrthoDB" id="7870217at2759"/>
<dbReference type="Proteomes" id="UP000035880">
    <property type="component" value="Chromosome 2L"/>
</dbReference>
<reference evidence="1" key="3">
    <citation type="submission" date="2015-04" db="EMBL/GenBank/DDBJ databases">
        <authorList>
            <consortium name="FlyBase"/>
        </authorList>
    </citation>
    <scope>NUCLEOTIDE SEQUENCE</scope>
    <source>
        <strain evidence="1">W501</strain>
    </source>
</reference>
<organism evidence="1">
    <name type="scientific">Drosophila simulans</name>
    <name type="common">Fruit fly</name>
    <dbReference type="NCBI Taxonomy" id="7240"/>
    <lineage>
        <taxon>Eukaryota</taxon>
        <taxon>Metazoa</taxon>
        <taxon>Ecdysozoa</taxon>
        <taxon>Arthropoda</taxon>
        <taxon>Hexapoda</taxon>
        <taxon>Insecta</taxon>
        <taxon>Pterygota</taxon>
        <taxon>Neoptera</taxon>
        <taxon>Endopterygota</taxon>
        <taxon>Diptera</taxon>
        <taxon>Brachycera</taxon>
        <taxon>Muscomorpha</taxon>
        <taxon>Ephydroidea</taxon>
        <taxon>Drosophilidae</taxon>
        <taxon>Drosophila</taxon>
        <taxon>Sophophora</taxon>
    </lineage>
</organism>
<dbReference type="Bgee" id="FBgn0268114">
    <property type="expression patterns" value="Expressed in male reproductive system and 2 other cell types or tissues"/>
</dbReference>
<dbReference type="EMBL" id="CM002910">
    <property type="protein sequence ID" value="KMY89257.1"/>
    <property type="molecule type" value="Genomic_DNA"/>
</dbReference>
<proteinExistence type="predicted"/>
<reference evidence="1" key="2">
    <citation type="submission" date="2014-06" db="EMBL/GenBank/DDBJ databases">
        <authorList>
            <person name="Hu T."/>
            <person name="Eisen M.B."/>
            <person name="Thornton K.R."/>
            <person name="Andolfatto P."/>
        </authorList>
    </citation>
    <scope>NUCLEOTIDE SEQUENCE</scope>
    <source>
        <strain evidence="1">W501</strain>
    </source>
</reference>
<dbReference type="KEGG" id="dsi:Dsimw501_GD26824"/>
<reference evidence="1" key="1">
    <citation type="journal article" date="2013" name="Genome Res.">
        <title>A second-generation assembly of the Drosophila simulans genome provides new insights into patterns of lineage-specific divergence.</title>
        <authorList>
            <person name="Hu T.T."/>
            <person name="Eisen M.B."/>
            <person name="Thornton K.R."/>
            <person name="Andolfatto P."/>
        </authorList>
    </citation>
    <scope>NUCLEOTIDE SEQUENCE [LARGE SCALE GENOMIC DNA]</scope>
    <source>
        <strain evidence="1">W501</strain>
    </source>
</reference>
<name>A0A0J9QYS4_DROSI</name>